<name>A0ACB7HZH4_MANES</name>
<gene>
    <name evidence="1" type="ORF">MANES_03G130950v8</name>
</gene>
<protein>
    <submittedName>
        <fullName evidence="1">Uncharacterized protein</fullName>
    </submittedName>
</protein>
<sequence length="587" mass="63372">MMMSASNGGSEGGGGGGDDDVAAAAATNQGAGRDMHANVHHGGSGKGGNGNGDGNGETHLKRGPWTAEEDAILAEYVRKHGEGNWNAVQKHSGLSRCGKSCRLRWANHLRPNLKKGAFSLEEERLIAGFHAKWGNKWARMASLLPGRTDNEIKNYWNTRVKRHQRRGIPLYPPDIQPQHPSSPHFHHHRSSSSCITPTTPTSSFTFPTPHPLAPTSATPPHLSLTTPSTSFPTLPLFDFSQPPHHHHTSHSTPTTPTSSFSFHTQLPSPSHAHIQNAASSVSPLSSPSTNASTNFPTLPLFDFSIPRTLPVLQTPMRFKRFSSSPNMATVTTTNSISPDSHFSLPLSPLPPNSTSNMPPLSHQMHSCFGSLVTSNSSSEFYDGLQEENQDMCSLLAGVTQPELPSNQYFLKTNQNRNLGIGVTTPISKFGRRASKKKISNSIKDNFNGNLGLTLEDLLQEFGQSSTEDSSLVLQEQKPKLLSSDGFGLHCDQSSPLALSSGLEPKDDVAGQFNAMPDDFSKVFETIPSPVQAELYNDSADISNGPSSDVTDDNIGFEMQHIASLFPPADNGRSTFGSCSWDNLPGIC</sequence>
<dbReference type="EMBL" id="CM004389">
    <property type="protein sequence ID" value="KAG8658204.1"/>
    <property type="molecule type" value="Genomic_DNA"/>
</dbReference>
<keyword evidence="2" id="KW-1185">Reference proteome</keyword>
<dbReference type="Proteomes" id="UP000091857">
    <property type="component" value="Chromosome 3"/>
</dbReference>
<evidence type="ECO:0000313" key="2">
    <source>
        <dbReference type="Proteomes" id="UP000091857"/>
    </source>
</evidence>
<evidence type="ECO:0000313" key="1">
    <source>
        <dbReference type="EMBL" id="KAG8658204.1"/>
    </source>
</evidence>
<comment type="caution">
    <text evidence="1">The sequence shown here is derived from an EMBL/GenBank/DDBJ whole genome shotgun (WGS) entry which is preliminary data.</text>
</comment>
<reference evidence="2" key="1">
    <citation type="journal article" date="2016" name="Nat. Biotechnol.">
        <title>Sequencing wild and cultivated cassava and related species reveals extensive interspecific hybridization and genetic diversity.</title>
        <authorList>
            <person name="Bredeson J.V."/>
            <person name="Lyons J.B."/>
            <person name="Prochnik S.E."/>
            <person name="Wu G.A."/>
            <person name="Ha C.M."/>
            <person name="Edsinger-Gonzales E."/>
            <person name="Grimwood J."/>
            <person name="Schmutz J."/>
            <person name="Rabbi I.Y."/>
            <person name="Egesi C."/>
            <person name="Nauluvula P."/>
            <person name="Lebot V."/>
            <person name="Ndunguru J."/>
            <person name="Mkamilo G."/>
            <person name="Bart R.S."/>
            <person name="Setter T.L."/>
            <person name="Gleadow R.M."/>
            <person name="Kulakow P."/>
            <person name="Ferguson M.E."/>
            <person name="Rounsley S."/>
            <person name="Rokhsar D.S."/>
        </authorList>
    </citation>
    <scope>NUCLEOTIDE SEQUENCE [LARGE SCALE GENOMIC DNA]</scope>
    <source>
        <strain evidence="2">cv. AM560-2</strain>
    </source>
</reference>
<organism evidence="1 2">
    <name type="scientific">Manihot esculenta</name>
    <name type="common">Cassava</name>
    <name type="synonym">Jatropha manihot</name>
    <dbReference type="NCBI Taxonomy" id="3983"/>
    <lineage>
        <taxon>Eukaryota</taxon>
        <taxon>Viridiplantae</taxon>
        <taxon>Streptophyta</taxon>
        <taxon>Embryophyta</taxon>
        <taxon>Tracheophyta</taxon>
        <taxon>Spermatophyta</taxon>
        <taxon>Magnoliopsida</taxon>
        <taxon>eudicotyledons</taxon>
        <taxon>Gunneridae</taxon>
        <taxon>Pentapetalae</taxon>
        <taxon>rosids</taxon>
        <taxon>fabids</taxon>
        <taxon>Malpighiales</taxon>
        <taxon>Euphorbiaceae</taxon>
        <taxon>Crotonoideae</taxon>
        <taxon>Manihoteae</taxon>
        <taxon>Manihot</taxon>
    </lineage>
</organism>
<proteinExistence type="predicted"/>
<accession>A0ACB7HZH4</accession>